<name>A0ABU7WL11_9ACTN</name>
<keyword evidence="2" id="KW-0238">DNA-binding</keyword>
<dbReference type="SUPFAM" id="SSF54909">
    <property type="entry name" value="Dimeric alpha+beta barrel"/>
    <property type="match status" value="1"/>
</dbReference>
<evidence type="ECO:0000256" key="2">
    <source>
        <dbReference type="ARBA" id="ARBA00023125"/>
    </source>
</evidence>
<evidence type="ECO:0000259" key="4">
    <source>
        <dbReference type="PROSITE" id="PS50956"/>
    </source>
</evidence>
<accession>A0ABU7WL11</accession>
<comment type="caution">
    <text evidence="5">The sequence shown here is derived from an EMBL/GenBank/DDBJ whole genome shotgun (WGS) entry which is preliminary data.</text>
</comment>
<evidence type="ECO:0000313" key="6">
    <source>
        <dbReference type="Proteomes" id="UP001348265"/>
    </source>
</evidence>
<evidence type="ECO:0000313" key="5">
    <source>
        <dbReference type="EMBL" id="MEF3111981.1"/>
    </source>
</evidence>
<protein>
    <submittedName>
        <fullName evidence="5">Lrp/AsnC family transcriptional regulator</fullName>
    </submittedName>
</protein>
<proteinExistence type="predicted"/>
<dbReference type="PANTHER" id="PTHR30154">
    <property type="entry name" value="LEUCINE-RESPONSIVE REGULATORY PROTEIN"/>
    <property type="match status" value="1"/>
</dbReference>
<dbReference type="PANTHER" id="PTHR30154:SF34">
    <property type="entry name" value="TRANSCRIPTIONAL REGULATOR AZLB"/>
    <property type="match status" value="1"/>
</dbReference>
<gene>
    <name evidence="5" type="ORF">RB636_02010</name>
</gene>
<keyword evidence="3" id="KW-0804">Transcription</keyword>
<organism evidence="5 6">
    <name type="scientific">Streptomyces chrestomyceticus</name>
    <dbReference type="NCBI Taxonomy" id="68185"/>
    <lineage>
        <taxon>Bacteria</taxon>
        <taxon>Bacillati</taxon>
        <taxon>Actinomycetota</taxon>
        <taxon>Actinomycetes</taxon>
        <taxon>Kitasatosporales</taxon>
        <taxon>Streptomycetaceae</taxon>
        <taxon>Streptomyces</taxon>
    </lineage>
</organism>
<dbReference type="InterPro" id="IPR019888">
    <property type="entry name" value="Tscrpt_reg_AsnC-like"/>
</dbReference>
<dbReference type="EMBL" id="JAVFKM010000001">
    <property type="protein sequence ID" value="MEF3111981.1"/>
    <property type="molecule type" value="Genomic_DNA"/>
</dbReference>
<dbReference type="Gene3D" id="3.30.70.920">
    <property type="match status" value="1"/>
</dbReference>
<dbReference type="Pfam" id="PF01037">
    <property type="entry name" value="AsnC_trans_reg"/>
    <property type="match status" value="1"/>
</dbReference>
<dbReference type="Proteomes" id="UP001348265">
    <property type="component" value="Unassembled WGS sequence"/>
</dbReference>
<keyword evidence="6" id="KW-1185">Reference proteome</keyword>
<dbReference type="RefSeq" id="WP_331785096.1">
    <property type="nucleotide sequence ID" value="NZ_JAVFKM010000001.1"/>
</dbReference>
<dbReference type="PROSITE" id="PS50956">
    <property type="entry name" value="HTH_ASNC_2"/>
    <property type="match status" value="1"/>
</dbReference>
<dbReference type="InterPro" id="IPR036390">
    <property type="entry name" value="WH_DNA-bd_sf"/>
</dbReference>
<reference evidence="5 6" key="1">
    <citation type="submission" date="2023-08" db="EMBL/GenBank/DDBJ databases">
        <authorList>
            <person name="Sharma P."/>
            <person name="Verma V."/>
            <person name="Mohan M.K."/>
            <person name="Dubey A.K."/>
        </authorList>
    </citation>
    <scope>NUCLEOTIDE SEQUENCE [LARGE SCALE GENOMIC DNA]</scope>
    <source>
        <strain evidence="5 6">ADP4</strain>
    </source>
</reference>
<dbReference type="Pfam" id="PF13412">
    <property type="entry name" value="HTH_24"/>
    <property type="match status" value="1"/>
</dbReference>
<evidence type="ECO:0000256" key="1">
    <source>
        <dbReference type="ARBA" id="ARBA00023015"/>
    </source>
</evidence>
<dbReference type="SUPFAM" id="SSF46785">
    <property type="entry name" value="Winged helix' DNA-binding domain"/>
    <property type="match status" value="2"/>
</dbReference>
<keyword evidence="1" id="KW-0805">Transcription regulation</keyword>
<evidence type="ECO:0000256" key="3">
    <source>
        <dbReference type="ARBA" id="ARBA00023163"/>
    </source>
</evidence>
<dbReference type="Gene3D" id="1.10.10.10">
    <property type="entry name" value="Winged helix-like DNA-binding domain superfamily/Winged helix DNA-binding domain"/>
    <property type="match status" value="2"/>
</dbReference>
<dbReference type="SMART" id="SM00344">
    <property type="entry name" value="HTH_ASNC"/>
    <property type="match status" value="2"/>
</dbReference>
<dbReference type="InterPro" id="IPR000485">
    <property type="entry name" value="AsnC-type_HTH_dom"/>
</dbReference>
<dbReference type="Pfam" id="PF13404">
    <property type="entry name" value="HTH_AsnC-type"/>
    <property type="match status" value="1"/>
</dbReference>
<dbReference type="InterPro" id="IPR011008">
    <property type="entry name" value="Dimeric_a/b-barrel"/>
</dbReference>
<sequence>MDSGSPDDLDQRLLHALQLDGRAPYRRLARTLDVSEHTAARRYHRLRRLGLRITGRPNPQRLGHTRWLLRLCCAPGTARPLADSLARRPDTSWVTLTTSGTDLYCALDAPTAGAHNALLLTAVPRTPNLVSVTAHCMLHIFKGATTTWHATRYLTPARAASPAPTAPLHLDATDHTLLTELARDGRATLPVLSKAAARSPSSIQRHLDRLRHHGALDLFVDFAPQLLGHHMSAQLWLTVAPAHLRSVGAALAAHPAIAFAAAVTGPANLVANGIFRTPADLYTYIDRNLGPLPGIHSIDTAPTLHEVKRLATPCAPVRARART</sequence>
<dbReference type="InterPro" id="IPR036388">
    <property type="entry name" value="WH-like_DNA-bd_sf"/>
</dbReference>
<feature type="domain" description="HTH asnC-type" evidence="4">
    <location>
        <begin position="6"/>
        <end position="65"/>
    </location>
</feature>
<dbReference type="InterPro" id="IPR019887">
    <property type="entry name" value="Tscrpt_reg_AsnC/Lrp_C"/>
</dbReference>